<organism evidence="1 2">
    <name type="scientific">Noviluteimonas gilva</name>
    <dbReference type="NCBI Taxonomy" id="2682097"/>
    <lineage>
        <taxon>Bacteria</taxon>
        <taxon>Pseudomonadati</taxon>
        <taxon>Pseudomonadota</taxon>
        <taxon>Gammaproteobacteria</taxon>
        <taxon>Lysobacterales</taxon>
        <taxon>Lysobacteraceae</taxon>
        <taxon>Noviluteimonas</taxon>
    </lineage>
</organism>
<protein>
    <submittedName>
        <fullName evidence="1">Uncharacterized protein</fullName>
    </submittedName>
</protein>
<dbReference type="EMBL" id="WOXT01000001">
    <property type="protein sequence ID" value="MUV13124.1"/>
    <property type="molecule type" value="Genomic_DNA"/>
</dbReference>
<name>A0A7C9LJY1_9GAMM</name>
<reference evidence="1 2" key="1">
    <citation type="submission" date="2019-12" db="EMBL/GenBank/DDBJ databases">
        <authorList>
            <person name="Xu J."/>
        </authorList>
    </citation>
    <scope>NUCLEOTIDE SEQUENCE [LARGE SCALE GENOMIC DNA]</scope>
    <source>
        <strain evidence="1 2">HX-5-24</strain>
    </source>
</reference>
<dbReference type="Proteomes" id="UP000479692">
    <property type="component" value="Unassembled WGS sequence"/>
</dbReference>
<accession>A0A7C9LJY1</accession>
<gene>
    <name evidence="1" type="ORF">GN331_02780</name>
</gene>
<evidence type="ECO:0000313" key="1">
    <source>
        <dbReference type="EMBL" id="MUV13124.1"/>
    </source>
</evidence>
<dbReference type="AlphaFoldDB" id="A0A7C9LJY1"/>
<proteinExistence type="predicted"/>
<keyword evidence="2" id="KW-1185">Reference proteome</keyword>
<evidence type="ECO:0000313" key="2">
    <source>
        <dbReference type="Proteomes" id="UP000479692"/>
    </source>
</evidence>
<dbReference type="RefSeq" id="WP_156640120.1">
    <property type="nucleotide sequence ID" value="NZ_WOXT01000001.1"/>
</dbReference>
<comment type="caution">
    <text evidence="1">The sequence shown here is derived from an EMBL/GenBank/DDBJ whole genome shotgun (WGS) entry which is preliminary data.</text>
</comment>
<sequence>MKIILDQESRLAVRRGDPPDGDWHATRGDKDQIYSYRFLGGKKGRGHLNTMECSGEKFYVVRLKSKEYVIDSVSFTSHFEQLTHLEKDSCGHEATIHNKNTRAMQAYYHVVVRSADGELIDCDPMISNDPKRG</sequence>